<dbReference type="AlphaFoldDB" id="A0A1M5JF00"/>
<accession>A0A1M5JF00</accession>
<dbReference type="Pfam" id="PF04279">
    <property type="entry name" value="IspA"/>
    <property type="match status" value="1"/>
</dbReference>
<protein>
    <recommendedName>
        <fullName evidence="5">Inner membrane-spanning protein YciB</fullName>
    </recommendedName>
</protein>
<evidence type="ECO:0000313" key="7">
    <source>
        <dbReference type="Proteomes" id="UP000190675"/>
    </source>
</evidence>
<keyword evidence="1 5" id="KW-1003">Cell membrane</keyword>
<keyword evidence="4 5" id="KW-0472">Membrane</keyword>
<reference evidence="6 7" key="1">
    <citation type="submission" date="2016-11" db="EMBL/GenBank/DDBJ databases">
        <authorList>
            <person name="Jaros S."/>
            <person name="Januszkiewicz K."/>
            <person name="Wedrychowicz H."/>
        </authorList>
    </citation>
    <scope>NUCLEOTIDE SEQUENCE [LARGE SCALE GENOMIC DNA]</scope>
    <source>
        <strain evidence="6 7">GAS242</strain>
    </source>
</reference>
<comment type="function">
    <text evidence="5">Plays a role in cell envelope biogenesis, maintenance of cell envelope integrity and membrane homeostasis.</text>
</comment>
<dbReference type="RefSeq" id="WP_079565976.1">
    <property type="nucleotide sequence ID" value="NZ_LT670818.1"/>
</dbReference>
<organism evidence="6 7">
    <name type="scientific">Bradyrhizobium erythrophlei</name>
    <dbReference type="NCBI Taxonomy" id="1437360"/>
    <lineage>
        <taxon>Bacteria</taxon>
        <taxon>Pseudomonadati</taxon>
        <taxon>Pseudomonadota</taxon>
        <taxon>Alphaproteobacteria</taxon>
        <taxon>Hyphomicrobiales</taxon>
        <taxon>Nitrobacteraceae</taxon>
        <taxon>Bradyrhizobium</taxon>
    </lineage>
</organism>
<feature type="transmembrane region" description="Helical" evidence="5">
    <location>
        <begin position="29"/>
        <end position="51"/>
    </location>
</feature>
<dbReference type="Proteomes" id="UP000190675">
    <property type="component" value="Chromosome I"/>
</dbReference>
<feature type="transmembrane region" description="Helical" evidence="5">
    <location>
        <begin position="123"/>
        <end position="141"/>
    </location>
</feature>
<feature type="transmembrane region" description="Helical" evidence="5">
    <location>
        <begin position="89"/>
        <end position="111"/>
    </location>
</feature>
<dbReference type="PANTHER" id="PTHR36917:SF1">
    <property type="entry name" value="INNER MEMBRANE-SPANNING PROTEIN YCIB"/>
    <property type="match status" value="1"/>
</dbReference>
<dbReference type="NCBIfam" id="TIGR00997">
    <property type="entry name" value="ispZ"/>
    <property type="match status" value="1"/>
</dbReference>
<comment type="subcellular location">
    <subcellularLocation>
        <location evidence="5">Cell inner membrane</location>
        <topology evidence="5">Multi-pass membrane protein</topology>
    </subcellularLocation>
</comment>
<evidence type="ECO:0000256" key="3">
    <source>
        <dbReference type="ARBA" id="ARBA00022989"/>
    </source>
</evidence>
<dbReference type="GO" id="GO:0005886">
    <property type="term" value="C:plasma membrane"/>
    <property type="evidence" value="ECO:0007669"/>
    <property type="project" value="UniProtKB-SubCell"/>
</dbReference>
<evidence type="ECO:0000313" key="6">
    <source>
        <dbReference type="EMBL" id="SHG39127.1"/>
    </source>
</evidence>
<keyword evidence="5" id="KW-0997">Cell inner membrane</keyword>
<feature type="transmembrane region" description="Helical" evidence="5">
    <location>
        <begin position="58"/>
        <end position="77"/>
    </location>
</feature>
<dbReference type="InterPro" id="IPR006008">
    <property type="entry name" value="YciB"/>
</dbReference>
<comment type="similarity">
    <text evidence="5">Belongs to the YciB family.</text>
</comment>
<proteinExistence type="inferred from homology"/>
<evidence type="ECO:0000256" key="1">
    <source>
        <dbReference type="ARBA" id="ARBA00022475"/>
    </source>
</evidence>
<keyword evidence="2 5" id="KW-0812">Transmembrane</keyword>
<dbReference type="HAMAP" id="MF_00189">
    <property type="entry name" value="YciB"/>
    <property type="match status" value="1"/>
</dbReference>
<evidence type="ECO:0000256" key="2">
    <source>
        <dbReference type="ARBA" id="ARBA00022692"/>
    </source>
</evidence>
<feature type="transmembrane region" description="Helical" evidence="5">
    <location>
        <begin position="153"/>
        <end position="172"/>
    </location>
</feature>
<name>A0A1M5JF00_9BRAD</name>
<gene>
    <name evidence="5" type="primary">yciB</name>
    <name evidence="6" type="ORF">SAMN05444169_2182</name>
</gene>
<evidence type="ECO:0000256" key="4">
    <source>
        <dbReference type="ARBA" id="ARBA00023136"/>
    </source>
</evidence>
<dbReference type="PANTHER" id="PTHR36917">
    <property type="entry name" value="INTRACELLULAR SEPTATION PROTEIN A-RELATED"/>
    <property type="match status" value="1"/>
</dbReference>
<dbReference type="NCBIfam" id="NF001323">
    <property type="entry name" value="PRK00259.1-1"/>
    <property type="match status" value="1"/>
</dbReference>
<dbReference type="EMBL" id="LT670818">
    <property type="protein sequence ID" value="SHG39127.1"/>
    <property type="molecule type" value="Genomic_DNA"/>
</dbReference>
<evidence type="ECO:0000256" key="5">
    <source>
        <dbReference type="HAMAP-Rule" id="MF_00189"/>
    </source>
</evidence>
<dbReference type="OrthoDB" id="9788219at2"/>
<sequence length="200" mass="21909">MDKTTPHPLLKLLTELGPLLVFFGANARFGLFAATGAFMVAIVAAIVASYVVTRHVPLMALVTGVVVIVFGTLTLVLHDETFIKVKPTIIYGLFAAILGGGLLFGRSFIAIMFDQMFNLTPRGWRILTARWALFFLGMAILNEIIWRTQSTDFWVAFKAFGVIPLTMIFAIAQMPLTKRYHLEPASLEASDAAEGDVSKG</sequence>
<keyword evidence="3 5" id="KW-1133">Transmembrane helix</keyword>